<evidence type="ECO:0000256" key="1">
    <source>
        <dbReference type="SAM" id="Phobius"/>
    </source>
</evidence>
<feature type="transmembrane region" description="Helical" evidence="1">
    <location>
        <begin position="311"/>
        <end position="330"/>
    </location>
</feature>
<evidence type="ECO:0000313" key="2">
    <source>
        <dbReference type="EMBL" id="GED05039.1"/>
    </source>
</evidence>
<gene>
    <name evidence="2" type="ORF">AUR04nite_05710</name>
</gene>
<comment type="caution">
    <text evidence="2">The sequence shown here is derived from an EMBL/GenBank/DDBJ whole genome shotgun (WGS) entry which is preliminary data.</text>
</comment>
<sequence length="358" mass="39900">MDDKEPEVRTVGLIADPGLAHSFADSVCRYLEKRLNKLDEYAYSWQVTADPLTLPLHESGRVNLDDHIPGLRTKHGWDYIIYLTDGPHYEQNQPVRSVINKAQTSATLSIPSLGIATPGSVAKALVEIVRELATGDPPRSSAFERAFSMRGRKNDGDESSKINSIEGLRARLWLIIGMIRSNRPWKLVPQLSSAMAGAAATGAFGVFYTSIWSMADYLSNARLTLITISSITMLSLWLLFHNQLWEKPEGYRRRERKVVYNVATVLTVALAATAMYVLLFLALFAAALVVIDQEYLSTQLGHEVSMQEYLNLAWLAASLGTLGGAIGSSFDDVELVQRATFSQREFERRNLRMNEDAE</sequence>
<feature type="transmembrane region" description="Helical" evidence="1">
    <location>
        <begin position="260"/>
        <end position="291"/>
    </location>
</feature>
<proteinExistence type="predicted"/>
<reference evidence="2 3" key="1">
    <citation type="submission" date="2019-06" db="EMBL/GenBank/DDBJ databases">
        <title>Whole genome shotgun sequence of Glutamicibacter uratoxydans NBRC 15515.</title>
        <authorList>
            <person name="Hosoyama A."/>
            <person name="Uohara A."/>
            <person name="Ohji S."/>
            <person name="Ichikawa N."/>
        </authorList>
    </citation>
    <scope>NUCLEOTIDE SEQUENCE [LARGE SCALE GENOMIC DNA]</scope>
    <source>
        <strain evidence="2 3">NBRC 15515</strain>
    </source>
</reference>
<keyword evidence="1" id="KW-1133">Transmembrane helix</keyword>
<organism evidence="2 3">
    <name type="scientific">Glutamicibacter uratoxydans</name>
    <name type="common">Arthrobacter uratoxydans</name>
    <dbReference type="NCBI Taxonomy" id="43667"/>
    <lineage>
        <taxon>Bacteria</taxon>
        <taxon>Bacillati</taxon>
        <taxon>Actinomycetota</taxon>
        <taxon>Actinomycetes</taxon>
        <taxon>Micrococcales</taxon>
        <taxon>Micrococcaceae</taxon>
        <taxon>Glutamicibacter</taxon>
    </lineage>
</organism>
<dbReference type="Proteomes" id="UP000316612">
    <property type="component" value="Unassembled WGS sequence"/>
</dbReference>
<feature type="transmembrane region" description="Helical" evidence="1">
    <location>
        <begin position="223"/>
        <end position="240"/>
    </location>
</feature>
<feature type="transmembrane region" description="Helical" evidence="1">
    <location>
        <begin position="187"/>
        <end position="211"/>
    </location>
</feature>
<keyword evidence="1" id="KW-0472">Membrane</keyword>
<evidence type="ECO:0000313" key="3">
    <source>
        <dbReference type="Proteomes" id="UP000316612"/>
    </source>
</evidence>
<accession>A0A4Y4DID0</accession>
<dbReference type="RefSeq" id="WP_170184062.1">
    <property type="nucleotide sequence ID" value="NZ_BAAAJL010000003.1"/>
</dbReference>
<dbReference type="EMBL" id="BJNY01000002">
    <property type="protein sequence ID" value="GED05039.1"/>
    <property type="molecule type" value="Genomic_DNA"/>
</dbReference>
<keyword evidence="1" id="KW-0812">Transmembrane</keyword>
<evidence type="ECO:0008006" key="4">
    <source>
        <dbReference type="Google" id="ProtNLM"/>
    </source>
</evidence>
<dbReference type="AlphaFoldDB" id="A0A4Y4DID0"/>
<protein>
    <recommendedName>
        <fullName evidence="4">5,10-methylene-tetrahydrofolate dehydrogenase</fullName>
    </recommendedName>
</protein>
<name>A0A4Y4DID0_GLUUR</name>
<keyword evidence="3" id="KW-1185">Reference proteome</keyword>